<evidence type="ECO:0000313" key="3">
    <source>
        <dbReference type="Proteomes" id="UP001516662"/>
    </source>
</evidence>
<name>A0ABR9QFH8_9BACI</name>
<accession>A0ABR9QFH8</accession>
<sequence length="181" mass="19395">MKKSILMVVALLALSTVMAAFAFSSATIKNDASLTVANTDSSLVALIPASTEAVGSKDGAAFLEDGKLKINLSKGNGANFGVQGDSHYKWENLFTVKNNSKETVEFTITKDGWGYDTKANIYLGAFEKGVKKEFYNRSNGKNGKVTLAPGEESIVYLEIETEKGAKLAERNATLTVNVNAK</sequence>
<keyword evidence="3" id="KW-1185">Reference proteome</keyword>
<proteinExistence type="predicted"/>
<comment type="caution">
    <text evidence="2">The sequence shown here is derived from an EMBL/GenBank/DDBJ whole genome shotgun (WGS) entry which is preliminary data.</text>
</comment>
<dbReference type="Proteomes" id="UP001516662">
    <property type="component" value="Unassembled WGS sequence"/>
</dbReference>
<dbReference type="RefSeq" id="WP_193534645.1">
    <property type="nucleotide sequence ID" value="NZ_JADCLJ010000007.1"/>
</dbReference>
<evidence type="ECO:0000256" key="1">
    <source>
        <dbReference type="SAM" id="SignalP"/>
    </source>
</evidence>
<dbReference type="Pfam" id="PF06510">
    <property type="entry name" value="DUF1102"/>
    <property type="match status" value="1"/>
</dbReference>
<evidence type="ECO:0000313" key="2">
    <source>
        <dbReference type="EMBL" id="MBE4907171.1"/>
    </source>
</evidence>
<organism evidence="2 3">
    <name type="scientific">Litchfieldia luteola</name>
    <dbReference type="NCBI Taxonomy" id="682179"/>
    <lineage>
        <taxon>Bacteria</taxon>
        <taxon>Bacillati</taxon>
        <taxon>Bacillota</taxon>
        <taxon>Bacilli</taxon>
        <taxon>Bacillales</taxon>
        <taxon>Bacillaceae</taxon>
        <taxon>Litchfieldia</taxon>
    </lineage>
</organism>
<feature type="chain" id="PRO_5047013817" evidence="1">
    <location>
        <begin position="23"/>
        <end position="181"/>
    </location>
</feature>
<reference evidence="2 3" key="1">
    <citation type="submission" date="2020-10" db="EMBL/GenBank/DDBJ databases">
        <title>Bacillus sp. HD4P25, an endophyte from a halophyte.</title>
        <authorList>
            <person name="Sun J.-Q."/>
        </authorList>
    </citation>
    <scope>NUCLEOTIDE SEQUENCE [LARGE SCALE GENOMIC DNA]</scope>
    <source>
        <strain evidence="2 3">YIM 93174</strain>
    </source>
</reference>
<gene>
    <name evidence="2" type="ORF">IMZ08_03745</name>
</gene>
<dbReference type="InterPro" id="IPR009482">
    <property type="entry name" value="DUF1102"/>
</dbReference>
<protein>
    <submittedName>
        <fullName evidence="2">DUF1102 domain-containing protein</fullName>
    </submittedName>
</protein>
<feature type="signal peptide" evidence="1">
    <location>
        <begin position="1"/>
        <end position="22"/>
    </location>
</feature>
<keyword evidence="1" id="KW-0732">Signal</keyword>
<dbReference type="EMBL" id="JADCLJ010000007">
    <property type="protein sequence ID" value="MBE4907171.1"/>
    <property type="molecule type" value="Genomic_DNA"/>
</dbReference>